<evidence type="ECO:0000256" key="1">
    <source>
        <dbReference type="SAM" id="MobiDB-lite"/>
    </source>
</evidence>
<evidence type="ECO:0000313" key="4">
    <source>
        <dbReference type="EMBL" id="SEH41759.1"/>
    </source>
</evidence>
<feature type="region of interest" description="Disordered" evidence="1">
    <location>
        <begin position="331"/>
        <end position="355"/>
    </location>
</feature>
<keyword evidence="2" id="KW-0812">Transmembrane</keyword>
<keyword evidence="2" id="KW-0472">Membrane</keyword>
<evidence type="ECO:0000256" key="2">
    <source>
        <dbReference type="SAM" id="Phobius"/>
    </source>
</evidence>
<feature type="compositionally biased region" description="Polar residues" evidence="1">
    <location>
        <begin position="331"/>
        <end position="344"/>
    </location>
</feature>
<dbReference type="EMBL" id="FNWT01000002">
    <property type="protein sequence ID" value="SEH41759.1"/>
    <property type="molecule type" value="Genomic_DNA"/>
</dbReference>
<feature type="domain" description="GLUG" evidence="3">
    <location>
        <begin position="878"/>
        <end position="903"/>
    </location>
</feature>
<dbReference type="Proteomes" id="UP000199135">
    <property type="component" value="Unassembled WGS sequence"/>
</dbReference>
<dbReference type="Pfam" id="PF07581">
    <property type="entry name" value="Glug"/>
    <property type="match status" value="1"/>
</dbReference>
<dbReference type="Gene3D" id="2.160.20.110">
    <property type="match status" value="2"/>
</dbReference>
<dbReference type="RefSeq" id="WP_078686933.1">
    <property type="nucleotide sequence ID" value="NZ_FNWT01000002.1"/>
</dbReference>
<sequence>MTRRKDRTRATLGFTMAEMMAAVSILAVMMAIAIPNLMAIQRSLRMMQLDAEAQVVYNAVQSRLSALSSTGQADILAGSLSSKPGSKVVAMPADYPDKSASWEDYGLFQLSSSDEETTAYLVTSEANPITSALLSGSFVVEVSPATGEVYSVYYWEGDAKCPSGGDVDYSSISGLRSREERSPYLIGYYGGSKLTKRARTAEEEQRELFSDLDLSLVNSEELYASVKTKGLGKVAGDSQRLASLRIDVTVEGESCRNWGAKEVWSRSYSPVSADPSTRIALSNGDGELDFILDSMRDGLRFSDIVKDVMPGSDITVTVSLFCDVGQDDPSQPIRTQEFQTNSLYESRDTSNSEAPKVSVSTLRHLRNLDLRAACASANIDNLDAFTYGFARYTDAEVTGDIDFDGTTWEQHPECVSIQSRNESSGNGFNPLASFSPISASKEMEATPSNVINGNGHVLKNFRISSDSNETGLFGDLFCTVDSLNFEDPVVSGKGDVGTLVGVHRTGSVRDCHVFETADGKGRVSGTGDCVGGLVGRIEGWNNIENCSSAVNVLGASYVGGLVGDNPNSVSLENCNVGYYKNDFGRSWHVTVTGTGDCVGGIAGRNGSSLDGNRSLADVSGANYVGGLCGYLGDNGSINGSMVGEKDAPRVVSVVGTGNCVGGLAGSNSQGINGCASMANVSGASHVGGVTGEVRSYSAISNTTVGNTASNTAVTVVGQGDNVGGLAGSTPGEGTGDVVLASVSGASNVGGLVGDLSSGSFSNSRVACRSGISYDGREVVRGSGYNVGGAFGRQAGSANGVTSAVDVVGGADNVGGLSGWSSGAINACSVHQDPGSGGTIEYTRVTSSGNSVGGLVGYRDSQNISGSFAAVYVRDGDNNGNCFGGLVGYHNDGGIDNCYATGDVGGWSFVGGLAGYRKGGYWNQNIAAVNTSGADYVGGIAGYDELQSDWGIQNCTVLGMSQGWNHVGALAGGVGSGHAYQPGANVHYLWSSGYNDHNNSWELSCRLSYDQMAAQTQPRLSVADTHPYSSSLVGRAFPFGGVWANGSLLPYYGDWPIVG</sequence>
<dbReference type="SUPFAM" id="SSF54523">
    <property type="entry name" value="Pili subunits"/>
    <property type="match status" value="1"/>
</dbReference>
<dbReference type="InterPro" id="IPR012902">
    <property type="entry name" value="N_methyl_site"/>
</dbReference>
<dbReference type="InterPro" id="IPR045584">
    <property type="entry name" value="Pilin-like"/>
</dbReference>
<protein>
    <submittedName>
        <fullName evidence="4">Prepilin-type N-terminal cleavage/methylation domain-containing protein</fullName>
    </submittedName>
</protein>
<dbReference type="InterPro" id="IPR011493">
    <property type="entry name" value="GLUG"/>
</dbReference>
<dbReference type="Gene3D" id="3.30.700.10">
    <property type="entry name" value="Glycoprotein, Type 4 Pilin"/>
    <property type="match status" value="1"/>
</dbReference>
<evidence type="ECO:0000313" key="5">
    <source>
        <dbReference type="Proteomes" id="UP000199135"/>
    </source>
</evidence>
<reference evidence="4 5" key="1">
    <citation type="submission" date="2016-10" db="EMBL/GenBank/DDBJ databases">
        <authorList>
            <person name="Varghese N."/>
            <person name="Submissions S."/>
        </authorList>
    </citation>
    <scope>NUCLEOTIDE SEQUENCE [LARGE SCALE GENOMIC DNA]</scope>
    <source>
        <strain evidence="4 5">WCP15</strain>
    </source>
</reference>
<name>A0A1H6I540_9ACTN</name>
<organism evidence="4 5">
    <name type="scientific">Parafannyhessea umbonata</name>
    <dbReference type="NCBI Taxonomy" id="604330"/>
    <lineage>
        <taxon>Bacteria</taxon>
        <taxon>Bacillati</taxon>
        <taxon>Actinomycetota</taxon>
        <taxon>Coriobacteriia</taxon>
        <taxon>Coriobacteriales</taxon>
        <taxon>Atopobiaceae</taxon>
        <taxon>Parafannyhessea</taxon>
    </lineage>
</organism>
<evidence type="ECO:0000259" key="3">
    <source>
        <dbReference type="Pfam" id="PF07581"/>
    </source>
</evidence>
<comment type="caution">
    <text evidence="4">The sequence shown here is derived from an EMBL/GenBank/DDBJ whole genome shotgun (WGS) entry which is preliminary data.</text>
</comment>
<proteinExistence type="predicted"/>
<accession>A0A1H6I540</accession>
<dbReference type="NCBIfam" id="TIGR02532">
    <property type="entry name" value="IV_pilin_GFxxxE"/>
    <property type="match status" value="1"/>
</dbReference>
<keyword evidence="5" id="KW-1185">Reference proteome</keyword>
<keyword evidence="2" id="KW-1133">Transmembrane helix</keyword>
<gene>
    <name evidence="4" type="ORF">SAMN05216447_10241</name>
</gene>
<feature type="transmembrane region" description="Helical" evidence="2">
    <location>
        <begin position="12"/>
        <end position="34"/>
    </location>
</feature>